<name>A0A0A2GTC1_9FLAO</name>
<evidence type="ECO:0000313" key="3">
    <source>
        <dbReference type="Proteomes" id="UP000030140"/>
    </source>
</evidence>
<evidence type="ECO:0000313" key="2">
    <source>
        <dbReference type="EMBL" id="KGO05556.1"/>
    </source>
</evidence>
<evidence type="ECO:0000259" key="1">
    <source>
        <dbReference type="Pfam" id="PF02698"/>
    </source>
</evidence>
<dbReference type="OrthoDB" id="9782395at2"/>
<dbReference type="InterPro" id="IPR003848">
    <property type="entry name" value="DUF218"/>
</dbReference>
<dbReference type="InterPro" id="IPR051599">
    <property type="entry name" value="Cell_Envelope_Assoc"/>
</dbReference>
<proteinExistence type="predicted"/>
<dbReference type="Pfam" id="PF02698">
    <property type="entry name" value="DUF218"/>
    <property type="match status" value="1"/>
</dbReference>
<feature type="domain" description="DUF218" evidence="1">
    <location>
        <begin position="51"/>
        <end position="166"/>
    </location>
</feature>
<organism evidence="2 3">
    <name type="scientific">Dokdonia donghaensis DSW-1</name>
    <dbReference type="NCBI Taxonomy" id="1300343"/>
    <lineage>
        <taxon>Bacteria</taxon>
        <taxon>Pseudomonadati</taxon>
        <taxon>Bacteroidota</taxon>
        <taxon>Flavobacteriia</taxon>
        <taxon>Flavobacteriales</taxon>
        <taxon>Flavobacteriaceae</taxon>
        <taxon>Dokdonia</taxon>
    </lineage>
</organism>
<dbReference type="AlphaFoldDB" id="A0A0A2GTC1"/>
<dbReference type="PANTHER" id="PTHR30336">
    <property type="entry name" value="INNER MEMBRANE PROTEIN, PROBABLE PERMEASE"/>
    <property type="match status" value="1"/>
</dbReference>
<protein>
    <recommendedName>
        <fullName evidence="1">DUF218 domain-containing protein</fullName>
    </recommendedName>
</protein>
<dbReference type="PROSITE" id="PS51257">
    <property type="entry name" value="PROKAR_LIPOPROTEIN"/>
    <property type="match status" value="1"/>
</dbReference>
<dbReference type="PANTHER" id="PTHR30336:SF6">
    <property type="entry name" value="INTEGRAL MEMBRANE PROTEIN"/>
    <property type="match status" value="1"/>
</dbReference>
<reference evidence="2 3" key="1">
    <citation type="submission" date="2014-10" db="EMBL/GenBank/DDBJ databases">
        <title>Draft genome sequence of the proteorhodopsin-containing marine bacterium Dokdonia donghaensis.</title>
        <authorList>
            <person name="Gomez-Consarnau L."/>
            <person name="Gonzalez J.M."/>
            <person name="Riedel T."/>
            <person name="Jaenicke S."/>
            <person name="Wagner-Doebler I."/>
            <person name="Fuhrman J.A."/>
        </authorList>
    </citation>
    <scope>NUCLEOTIDE SEQUENCE [LARGE SCALE GENOMIC DNA]</scope>
    <source>
        <strain evidence="2 3">DSW-1</strain>
    </source>
</reference>
<gene>
    <name evidence="2" type="ORF">NV36_00965</name>
</gene>
<dbReference type="Proteomes" id="UP000030140">
    <property type="component" value="Unassembled WGS sequence"/>
</dbReference>
<keyword evidence="3" id="KW-1185">Reference proteome</keyword>
<sequence>MRKIIKKITILLFAFLALLACGIFILSGHVKSSTKVQTYNNISEVPQAYTVIVLGASVRSNGDLSTMLEDRVSSALSLYRAGKVSRFLLSGDNGTKSYNEPKAMQQYLINQGVPEEDIFLDYAGFDTYDSMYRASSVFNVKEAIVVTQKFHLPRALFIANRLGLDYYGFIGDKHIYQRENANKSRELLANVKAYLELGISKEPTYLGAKIPIDGPPQSTYSD</sequence>
<dbReference type="GO" id="GO:0005886">
    <property type="term" value="C:plasma membrane"/>
    <property type="evidence" value="ECO:0007669"/>
    <property type="project" value="TreeGrafter"/>
</dbReference>
<comment type="caution">
    <text evidence="2">The sequence shown here is derived from an EMBL/GenBank/DDBJ whole genome shotgun (WGS) entry which is preliminary data.</text>
</comment>
<dbReference type="CDD" id="cd06259">
    <property type="entry name" value="YdcF-like"/>
    <property type="match status" value="1"/>
</dbReference>
<dbReference type="EMBL" id="JSAQ01000001">
    <property type="protein sequence ID" value="KGO05556.1"/>
    <property type="molecule type" value="Genomic_DNA"/>
</dbReference>
<accession>A0A0A2GTC1</accession>